<proteinExistence type="predicted"/>
<gene>
    <name evidence="1" type="ORF">S01H1_64430</name>
</gene>
<comment type="caution">
    <text evidence="1">The sequence shown here is derived from an EMBL/GenBank/DDBJ whole genome shotgun (WGS) entry which is preliminary data.</text>
</comment>
<protein>
    <recommendedName>
        <fullName evidence="2">Nucleotidyl transferase AbiEii/AbiGii toxin family protein</fullName>
    </recommendedName>
</protein>
<dbReference type="Gene3D" id="3.30.460.40">
    <property type="match status" value="1"/>
</dbReference>
<dbReference type="EMBL" id="BARS01042467">
    <property type="protein sequence ID" value="GAG41720.1"/>
    <property type="molecule type" value="Genomic_DNA"/>
</dbReference>
<sequence>MNIEDFPDPVKKDIEDSSLLVLEHINNDIIVIGGWAVRALIGDKHGRYTLDIDGVAENNKMEEIESKLLSVGMNVRRNKWGIQFYHDYDPRIKIPEDIKEEIEKVELRIEISGPLIKESQTYHYFEFSLTEYEHREISYHMRKNKVMVKVPPAEHMAAVKLGLPVDYKNNLDSQVLLDICDVDGVVEVIKGNDDWSEMVLRRMPKLIGRLSQKDRLEHILAMNAGINIKEHIKT</sequence>
<evidence type="ECO:0008006" key="2">
    <source>
        <dbReference type="Google" id="ProtNLM"/>
    </source>
</evidence>
<reference evidence="1" key="1">
    <citation type="journal article" date="2014" name="Front. Microbiol.">
        <title>High frequency of phylogenetically diverse reductive dehalogenase-homologous genes in deep subseafloor sedimentary metagenomes.</title>
        <authorList>
            <person name="Kawai M."/>
            <person name="Futagami T."/>
            <person name="Toyoda A."/>
            <person name="Takaki Y."/>
            <person name="Nishi S."/>
            <person name="Hori S."/>
            <person name="Arai W."/>
            <person name="Tsubouchi T."/>
            <person name="Morono Y."/>
            <person name="Uchiyama I."/>
            <person name="Ito T."/>
            <person name="Fujiyama A."/>
            <person name="Inagaki F."/>
            <person name="Takami H."/>
        </authorList>
    </citation>
    <scope>NUCLEOTIDE SEQUENCE</scope>
    <source>
        <strain evidence="1">Expedition CK06-06</strain>
    </source>
</reference>
<organism evidence="1">
    <name type="scientific">marine sediment metagenome</name>
    <dbReference type="NCBI Taxonomy" id="412755"/>
    <lineage>
        <taxon>unclassified sequences</taxon>
        <taxon>metagenomes</taxon>
        <taxon>ecological metagenomes</taxon>
    </lineage>
</organism>
<feature type="non-terminal residue" evidence="1">
    <location>
        <position position="234"/>
    </location>
</feature>
<dbReference type="AlphaFoldDB" id="X0XF28"/>
<accession>X0XF28</accession>
<evidence type="ECO:0000313" key="1">
    <source>
        <dbReference type="EMBL" id="GAG41720.1"/>
    </source>
</evidence>
<name>X0XF28_9ZZZZ</name>